<evidence type="ECO:0000256" key="1">
    <source>
        <dbReference type="SAM" id="MobiDB-lite"/>
    </source>
</evidence>
<organism evidence="2 3">
    <name type="scientific">Streptomyces viridochromogenes (strain DSM 40736 / JCM 4977 / BCRC 1201 / Tue 494)</name>
    <dbReference type="NCBI Taxonomy" id="591159"/>
    <lineage>
        <taxon>Bacteria</taxon>
        <taxon>Bacillati</taxon>
        <taxon>Actinomycetota</taxon>
        <taxon>Actinomycetes</taxon>
        <taxon>Kitasatosporales</taxon>
        <taxon>Streptomycetaceae</taxon>
        <taxon>Streptomyces</taxon>
    </lineage>
</organism>
<evidence type="ECO:0000313" key="3">
    <source>
        <dbReference type="Proteomes" id="UP000004184"/>
    </source>
</evidence>
<reference evidence="3" key="1">
    <citation type="submission" date="2009-02" db="EMBL/GenBank/DDBJ databases">
        <title>Annotation of Streptomyces viridochromogenes strain DSM 40736.</title>
        <authorList>
            <consortium name="The Broad Institute Genome Sequencing Platform"/>
            <consortium name="Broad Institute Microbial Sequencing Center"/>
            <person name="Fischbach M."/>
            <person name="Godfrey P."/>
            <person name="Ward D."/>
            <person name="Young S."/>
            <person name="Zeng Q."/>
            <person name="Koehrsen M."/>
            <person name="Alvarado L."/>
            <person name="Berlin A.M."/>
            <person name="Bochicchio J."/>
            <person name="Borenstein D."/>
            <person name="Chapman S.B."/>
            <person name="Chen Z."/>
            <person name="Engels R."/>
            <person name="Freedman E."/>
            <person name="Gellesch M."/>
            <person name="Goldberg J."/>
            <person name="Griggs A."/>
            <person name="Gujja S."/>
            <person name="Heilman E.R."/>
            <person name="Heiman D.I."/>
            <person name="Hepburn T.A."/>
            <person name="Howarth C."/>
            <person name="Jen D."/>
            <person name="Larson L."/>
            <person name="Lewis B."/>
            <person name="Mehta T."/>
            <person name="Park D."/>
            <person name="Pearson M."/>
            <person name="Richards J."/>
            <person name="Roberts A."/>
            <person name="Saif S."/>
            <person name="Shea T.D."/>
            <person name="Shenoy N."/>
            <person name="Sisk P."/>
            <person name="Stolte C."/>
            <person name="Sykes S.N."/>
            <person name="Thomson T."/>
            <person name="Walk T."/>
            <person name="White J."/>
            <person name="Yandava C."/>
            <person name="Straight P."/>
            <person name="Clardy J."/>
            <person name="Hung D."/>
            <person name="Kolter R."/>
            <person name="Mekalanos J."/>
            <person name="Walker S."/>
            <person name="Walsh C.T."/>
            <person name="Wieland-Brown L.C."/>
            <person name="Haas B."/>
            <person name="Nusbaum C."/>
            <person name="Birren B."/>
        </authorList>
    </citation>
    <scope>NUCLEOTIDE SEQUENCE [LARGE SCALE GENOMIC DNA]</scope>
    <source>
        <strain evidence="3">DSM 40736 / JCM 4977 / BCRC 1201 / Tue 494</strain>
    </source>
</reference>
<name>D9X767_STRVT</name>
<dbReference type="STRING" id="591159.SSQG_06666"/>
<dbReference type="AlphaFoldDB" id="D9X767"/>
<accession>D9X767</accession>
<gene>
    <name evidence="2" type="ORF">SSQG_06666</name>
</gene>
<sequence>MQNLDDRLANRRETLKVAGQGRVASFERAAGSIAIGRARQTHERPPLESPLE</sequence>
<dbReference type="HOGENOM" id="CLU_3085441_0_0_11"/>
<protein>
    <submittedName>
        <fullName evidence="2">Predicted protein</fullName>
    </submittedName>
</protein>
<dbReference type="Proteomes" id="UP000004184">
    <property type="component" value="Unassembled WGS sequence"/>
</dbReference>
<keyword evidence="3" id="KW-1185">Reference proteome</keyword>
<proteinExistence type="predicted"/>
<dbReference type="EMBL" id="GG657757">
    <property type="protein sequence ID" value="EFL36148.1"/>
    <property type="molecule type" value="Genomic_DNA"/>
</dbReference>
<evidence type="ECO:0000313" key="2">
    <source>
        <dbReference type="EMBL" id="EFL36148.1"/>
    </source>
</evidence>
<feature type="region of interest" description="Disordered" evidence="1">
    <location>
        <begin position="31"/>
        <end position="52"/>
    </location>
</feature>